<reference evidence="9" key="1">
    <citation type="journal article" date="2020" name="Stud. Mycol.">
        <title>101 Dothideomycetes genomes: a test case for predicting lifestyles and emergence of pathogens.</title>
        <authorList>
            <person name="Haridas S."/>
            <person name="Albert R."/>
            <person name="Binder M."/>
            <person name="Bloem J."/>
            <person name="Labutti K."/>
            <person name="Salamov A."/>
            <person name="Andreopoulos B."/>
            <person name="Baker S."/>
            <person name="Barry K."/>
            <person name="Bills G."/>
            <person name="Bluhm B."/>
            <person name="Cannon C."/>
            <person name="Castanera R."/>
            <person name="Culley D."/>
            <person name="Daum C."/>
            <person name="Ezra D."/>
            <person name="Gonzalez J."/>
            <person name="Henrissat B."/>
            <person name="Kuo A."/>
            <person name="Liang C."/>
            <person name="Lipzen A."/>
            <person name="Lutzoni F."/>
            <person name="Magnuson J."/>
            <person name="Mondo S."/>
            <person name="Nolan M."/>
            <person name="Ohm R."/>
            <person name="Pangilinan J."/>
            <person name="Park H.-J."/>
            <person name="Ramirez L."/>
            <person name="Alfaro M."/>
            <person name="Sun H."/>
            <person name="Tritt A."/>
            <person name="Yoshinaga Y."/>
            <person name="Zwiers L.-H."/>
            <person name="Turgeon B."/>
            <person name="Goodwin S."/>
            <person name="Spatafora J."/>
            <person name="Crous P."/>
            <person name="Grigoriev I."/>
        </authorList>
    </citation>
    <scope>NUCLEOTIDE SEQUENCE</scope>
    <source>
        <strain evidence="9">CBS 122367</strain>
    </source>
</reference>
<evidence type="ECO:0000256" key="5">
    <source>
        <dbReference type="ARBA" id="ARBA00022801"/>
    </source>
</evidence>
<dbReference type="AlphaFoldDB" id="A0A6G1IPG7"/>
<keyword evidence="6" id="KW-0106">Calcium</keyword>
<evidence type="ECO:0000256" key="2">
    <source>
        <dbReference type="ARBA" id="ARBA00022487"/>
    </source>
</evidence>
<sequence length="582" mass="63946">MRPEPRCSECLICCTTARMPDGTSEAFSGVATLPSDRAGYTQNFKIAPEEFAEYRSALAVLDSFHAVPSFNDLFFCQVKIYLNHDGSDDKTLVEVWLPPNEKLWNGRFQATGGGGFATGIFDTALAPALSQGYAASSTDGGHGTQYTDLSWSLNPDGTVNWDLLHNFATRSLAEQITVGKSIAEQYYGKKPHHSYWNGCSQGGRQGYVVAQKYPHLVDGILAAAPAISLTHLAMGEFWPQLVMKEAGIWMSSCELDFFLQKAIESCDMLDGVSDGIITDPDVCDFDPLHMIGKTFYCDGKEGEITQAMADVVRRIEEGPHTPFKRKIWHGLPLGTSTHFLAATTTSTEGMRAPVPIPISSNYMQSLLLRDPSFNVTKLTYGDYMSLWAQSSYEYGWLLDADEPNLRNFQESGGKLLTWHGINDGVIPYHNTVRYRERVEMVMGGAQKVDSFYRLFLAPGVGHCNGGPGPVPQDPLGALVDWVEKGEAPETLEASTVNAQGDLVSRDLCAWPGKLKYMGIGDAKRASSWSCVGGTKQSRQSRPPLVTRTPKRTTREVGVTTNYSLVDEMVENGDQPSHGCLLR</sequence>
<dbReference type="Proteomes" id="UP000799291">
    <property type="component" value="Unassembled WGS sequence"/>
</dbReference>
<comment type="similarity">
    <text evidence="1 8">Belongs to the tannase family.</text>
</comment>
<name>A0A6G1IPG7_9PLEO</name>
<evidence type="ECO:0000313" key="9">
    <source>
        <dbReference type="EMBL" id="KAF2679769.1"/>
    </source>
</evidence>
<evidence type="ECO:0000256" key="3">
    <source>
        <dbReference type="ARBA" id="ARBA00022723"/>
    </source>
</evidence>
<protein>
    <recommendedName>
        <fullName evidence="8">Carboxylic ester hydrolase</fullName>
        <ecNumber evidence="8">3.1.1.-</ecNumber>
    </recommendedName>
</protein>
<keyword evidence="7" id="KW-1015">Disulfide bond</keyword>
<organism evidence="9 10">
    <name type="scientific">Lentithecium fluviatile CBS 122367</name>
    <dbReference type="NCBI Taxonomy" id="1168545"/>
    <lineage>
        <taxon>Eukaryota</taxon>
        <taxon>Fungi</taxon>
        <taxon>Dikarya</taxon>
        <taxon>Ascomycota</taxon>
        <taxon>Pezizomycotina</taxon>
        <taxon>Dothideomycetes</taxon>
        <taxon>Pleosporomycetidae</taxon>
        <taxon>Pleosporales</taxon>
        <taxon>Massarineae</taxon>
        <taxon>Lentitheciaceae</taxon>
        <taxon>Lentithecium</taxon>
    </lineage>
</organism>
<evidence type="ECO:0000256" key="4">
    <source>
        <dbReference type="ARBA" id="ARBA00022729"/>
    </source>
</evidence>
<evidence type="ECO:0000256" key="7">
    <source>
        <dbReference type="ARBA" id="ARBA00023157"/>
    </source>
</evidence>
<dbReference type="InterPro" id="IPR011118">
    <property type="entry name" value="Tannase/feruloyl_esterase"/>
</dbReference>
<keyword evidence="4" id="KW-0732">Signal</keyword>
<keyword evidence="10" id="KW-1185">Reference proteome</keyword>
<dbReference type="InterPro" id="IPR029058">
    <property type="entry name" value="AB_hydrolase_fold"/>
</dbReference>
<evidence type="ECO:0000256" key="8">
    <source>
        <dbReference type="RuleBase" id="RU361238"/>
    </source>
</evidence>
<dbReference type="OrthoDB" id="3039123at2759"/>
<keyword evidence="2" id="KW-0719">Serine esterase</keyword>
<dbReference type="PANTHER" id="PTHR33938">
    <property type="entry name" value="FERULOYL ESTERASE B-RELATED"/>
    <property type="match status" value="1"/>
</dbReference>
<gene>
    <name evidence="9" type="ORF">K458DRAFT_480225</name>
</gene>
<dbReference type="EC" id="3.1.1.-" evidence="8"/>
<dbReference type="EMBL" id="MU005601">
    <property type="protein sequence ID" value="KAF2679769.1"/>
    <property type="molecule type" value="Genomic_DNA"/>
</dbReference>
<evidence type="ECO:0000313" key="10">
    <source>
        <dbReference type="Proteomes" id="UP000799291"/>
    </source>
</evidence>
<keyword evidence="5 8" id="KW-0378">Hydrolase</keyword>
<dbReference type="Pfam" id="PF07519">
    <property type="entry name" value="Tannase"/>
    <property type="match status" value="1"/>
</dbReference>
<dbReference type="GO" id="GO:0046872">
    <property type="term" value="F:metal ion binding"/>
    <property type="evidence" value="ECO:0007669"/>
    <property type="project" value="UniProtKB-KW"/>
</dbReference>
<keyword evidence="3" id="KW-0479">Metal-binding</keyword>
<dbReference type="Gene3D" id="3.40.50.1820">
    <property type="entry name" value="alpha/beta hydrolase"/>
    <property type="match status" value="1"/>
</dbReference>
<dbReference type="GO" id="GO:0030600">
    <property type="term" value="F:feruloyl esterase activity"/>
    <property type="evidence" value="ECO:0007669"/>
    <property type="project" value="UniProtKB-ARBA"/>
</dbReference>
<dbReference type="PANTHER" id="PTHR33938:SF8">
    <property type="entry name" value="CARBOXYLIC ESTER HYDROLASE"/>
    <property type="match status" value="1"/>
</dbReference>
<evidence type="ECO:0000256" key="1">
    <source>
        <dbReference type="ARBA" id="ARBA00006249"/>
    </source>
</evidence>
<accession>A0A6G1IPG7</accession>
<dbReference type="SUPFAM" id="SSF53474">
    <property type="entry name" value="alpha/beta-Hydrolases"/>
    <property type="match status" value="1"/>
</dbReference>
<proteinExistence type="inferred from homology"/>
<evidence type="ECO:0000256" key="6">
    <source>
        <dbReference type="ARBA" id="ARBA00022837"/>
    </source>
</evidence>